<evidence type="ECO:0000313" key="1">
    <source>
        <dbReference type="Proteomes" id="UP000050792"/>
    </source>
</evidence>
<dbReference type="Proteomes" id="UP000050792">
    <property type="component" value="Unassembled WGS sequence"/>
</dbReference>
<reference evidence="2" key="2">
    <citation type="submission" date="2023-11" db="UniProtKB">
        <authorList>
            <consortium name="WormBaseParasite"/>
        </authorList>
    </citation>
    <scope>IDENTIFICATION</scope>
</reference>
<dbReference type="PANTHER" id="PTHR28457">
    <property type="entry name" value="COILED-COIL DOMAIN-CONTAINING PROTEIN 189"/>
    <property type="match status" value="1"/>
</dbReference>
<protein>
    <submittedName>
        <fullName evidence="2">COMM domain-containing protein</fullName>
    </submittedName>
</protein>
<name>A0A183QMK4_9TREM</name>
<dbReference type="Pfam" id="PF14769">
    <property type="entry name" value="CLAMP"/>
    <property type="match status" value="1"/>
</dbReference>
<organism evidence="1 2">
    <name type="scientific">Schistosoma rodhaini</name>
    <dbReference type="NCBI Taxonomy" id="6188"/>
    <lineage>
        <taxon>Eukaryota</taxon>
        <taxon>Metazoa</taxon>
        <taxon>Spiralia</taxon>
        <taxon>Lophotrochozoa</taxon>
        <taxon>Platyhelminthes</taxon>
        <taxon>Trematoda</taxon>
        <taxon>Digenea</taxon>
        <taxon>Strigeidida</taxon>
        <taxon>Schistosomatoidea</taxon>
        <taxon>Schistosomatidae</taxon>
        <taxon>Schistosoma</taxon>
    </lineage>
</organism>
<evidence type="ECO:0000313" key="2">
    <source>
        <dbReference type="WBParaSite" id="SRDH1_32090.1"/>
    </source>
</evidence>
<keyword evidence="1" id="KW-1185">Reference proteome</keyword>
<dbReference type="WBParaSite" id="SRDH1_32090.1">
    <property type="protein sequence ID" value="SRDH1_32090.1"/>
    <property type="gene ID" value="SRDH1_32090"/>
</dbReference>
<reference evidence="1" key="1">
    <citation type="submission" date="2022-06" db="EMBL/GenBank/DDBJ databases">
        <authorList>
            <person name="Berger JAMES D."/>
            <person name="Berger JAMES D."/>
        </authorList>
    </citation>
    <scope>NUCLEOTIDE SEQUENCE [LARGE SCALE GENOMIC DNA]</scope>
</reference>
<accession>A0A183QMK4</accession>
<dbReference type="InterPro" id="IPR032727">
    <property type="entry name" value="CLAMP"/>
</dbReference>
<sequence length="189" mass="21593">MLRSSDSLTLENSLNAFEREEILQALAIAGLLSQEKVYLELTNEAVNFARKENFSFSQLCALVSVTNRVLKELSSSPFDDIQNVLNVSDKIMMSYSIQRPPHCIELFSIADSLKCVEFLVDSLFRHWRLYKFALAPTARLVPQLIYDTKDYDSEIVDLKPSGSDLLYSILKYALEDQIEVIKQENQISD</sequence>
<proteinExistence type="predicted"/>
<dbReference type="PANTHER" id="PTHR28457:SF1">
    <property type="entry name" value="CILIA- AND FLAGELLA-ASSOCIATED PROTEIN 119"/>
    <property type="match status" value="1"/>
</dbReference>
<dbReference type="AlphaFoldDB" id="A0A183QMK4"/>